<feature type="domain" description="Carrier" evidence="2">
    <location>
        <begin position="1"/>
        <end position="80"/>
    </location>
</feature>
<name>A0ABS1NGL9_9ACTN</name>
<dbReference type="RefSeq" id="WP_201876674.1">
    <property type="nucleotide sequence ID" value="NZ_JAERRF010000012.1"/>
</dbReference>
<organism evidence="3 4">
    <name type="scientific">Streptomyces coffeae</name>
    <dbReference type="NCBI Taxonomy" id="621382"/>
    <lineage>
        <taxon>Bacteria</taxon>
        <taxon>Bacillati</taxon>
        <taxon>Actinomycetota</taxon>
        <taxon>Actinomycetes</taxon>
        <taxon>Kitasatosporales</taxon>
        <taxon>Streptomycetaceae</taxon>
        <taxon>Streptomyces</taxon>
    </lineage>
</organism>
<dbReference type="PROSITE" id="PS50075">
    <property type="entry name" value="CARRIER"/>
    <property type="match status" value="1"/>
</dbReference>
<gene>
    <name evidence="3" type="ORF">JK363_21840</name>
</gene>
<evidence type="ECO:0000259" key="2">
    <source>
        <dbReference type="PROSITE" id="PS50075"/>
    </source>
</evidence>
<feature type="region of interest" description="Disordered" evidence="1">
    <location>
        <begin position="82"/>
        <end position="102"/>
    </location>
</feature>
<evidence type="ECO:0000313" key="4">
    <source>
        <dbReference type="Proteomes" id="UP000634229"/>
    </source>
</evidence>
<evidence type="ECO:0000256" key="1">
    <source>
        <dbReference type="SAM" id="MobiDB-lite"/>
    </source>
</evidence>
<dbReference type="SUPFAM" id="SSF47336">
    <property type="entry name" value="ACP-like"/>
    <property type="match status" value="1"/>
</dbReference>
<sequence length="102" mass="10803">MARTTQIKKYLIEQFSLEIQPDELADDYDLLAGGVIDSLGLLTLVSWLEDTYGLNVDVLDVAPDNFRSVRAIDAFCDAASAPGPAAGTTGATEAATTGARRP</sequence>
<dbReference type="Pfam" id="PF00550">
    <property type="entry name" value="PP-binding"/>
    <property type="match status" value="1"/>
</dbReference>
<reference evidence="3 4" key="1">
    <citation type="submission" date="2021-01" db="EMBL/GenBank/DDBJ databases">
        <title>WGS of actinomycetes isolated from Thailand.</title>
        <authorList>
            <person name="Thawai C."/>
        </authorList>
    </citation>
    <scope>NUCLEOTIDE SEQUENCE [LARGE SCALE GENOMIC DNA]</scope>
    <source>
        <strain evidence="3 4">CA1R205</strain>
    </source>
</reference>
<dbReference type="InterPro" id="IPR009081">
    <property type="entry name" value="PP-bd_ACP"/>
</dbReference>
<dbReference type="InterPro" id="IPR036736">
    <property type="entry name" value="ACP-like_sf"/>
</dbReference>
<keyword evidence="4" id="KW-1185">Reference proteome</keyword>
<dbReference type="Gene3D" id="1.10.1200.10">
    <property type="entry name" value="ACP-like"/>
    <property type="match status" value="1"/>
</dbReference>
<proteinExistence type="predicted"/>
<dbReference type="EMBL" id="JAERRF010000012">
    <property type="protein sequence ID" value="MBL1099257.1"/>
    <property type="molecule type" value="Genomic_DNA"/>
</dbReference>
<comment type="caution">
    <text evidence="3">The sequence shown here is derived from an EMBL/GenBank/DDBJ whole genome shotgun (WGS) entry which is preliminary data.</text>
</comment>
<accession>A0ABS1NGL9</accession>
<evidence type="ECO:0000313" key="3">
    <source>
        <dbReference type="EMBL" id="MBL1099257.1"/>
    </source>
</evidence>
<protein>
    <submittedName>
        <fullName evidence="3">Acyl carrier protein</fullName>
    </submittedName>
</protein>
<dbReference type="Proteomes" id="UP000634229">
    <property type="component" value="Unassembled WGS sequence"/>
</dbReference>